<dbReference type="Proteomes" id="UP000028924">
    <property type="component" value="Unassembled WGS sequence"/>
</dbReference>
<evidence type="ECO:0000313" key="3">
    <source>
        <dbReference type="Proteomes" id="UP000028924"/>
    </source>
</evidence>
<dbReference type="KEGG" id="apro:F751_1468"/>
<evidence type="ECO:0000313" key="2">
    <source>
        <dbReference type="EMBL" id="KFM25854.1"/>
    </source>
</evidence>
<name>A0A087SJF0_AUXPR</name>
<proteinExistence type="predicted"/>
<dbReference type="EMBL" id="KL662123">
    <property type="protein sequence ID" value="KFM25854.1"/>
    <property type="molecule type" value="Genomic_DNA"/>
</dbReference>
<accession>A0A087SJF0</accession>
<feature type="compositionally biased region" description="Polar residues" evidence="1">
    <location>
        <begin position="11"/>
        <end position="20"/>
    </location>
</feature>
<protein>
    <submittedName>
        <fullName evidence="2">Uncharacterized protein</fullName>
    </submittedName>
</protein>
<sequence length="82" mass="8708">MHCGALGSPGTGLQSPTLLHTQPHHEHGQHCKEVVQPGAPFLVVMAATMATCACSRWRPDIDRGMWARGTQAAVEPSFASTS</sequence>
<gene>
    <name evidence="2" type="ORF">F751_1468</name>
</gene>
<dbReference type="AlphaFoldDB" id="A0A087SJF0"/>
<reference evidence="2 3" key="1">
    <citation type="journal article" date="2014" name="BMC Genomics">
        <title>Oil accumulation mechanisms of the oleaginous microalga Chlorella protothecoides revealed through its genome, transcriptomes, and proteomes.</title>
        <authorList>
            <person name="Gao C."/>
            <person name="Wang Y."/>
            <person name="Shen Y."/>
            <person name="Yan D."/>
            <person name="He X."/>
            <person name="Dai J."/>
            <person name="Wu Q."/>
        </authorList>
    </citation>
    <scope>NUCLEOTIDE SEQUENCE [LARGE SCALE GENOMIC DNA]</scope>
    <source>
        <strain evidence="2 3">0710</strain>
    </source>
</reference>
<keyword evidence="3" id="KW-1185">Reference proteome</keyword>
<organism evidence="2 3">
    <name type="scientific">Auxenochlorella protothecoides</name>
    <name type="common">Green microalga</name>
    <name type="synonym">Chlorella protothecoides</name>
    <dbReference type="NCBI Taxonomy" id="3075"/>
    <lineage>
        <taxon>Eukaryota</taxon>
        <taxon>Viridiplantae</taxon>
        <taxon>Chlorophyta</taxon>
        <taxon>core chlorophytes</taxon>
        <taxon>Trebouxiophyceae</taxon>
        <taxon>Chlorellales</taxon>
        <taxon>Chlorellaceae</taxon>
        <taxon>Auxenochlorella</taxon>
    </lineage>
</organism>
<dbReference type="GeneID" id="23612859"/>
<evidence type="ECO:0000256" key="1">
    <source>
        <dbReference type="SAM" id="MobiDB-lite"/>
    </source>
</evidence>
<dbReference type="RefSeq" id="XP_011398750.1">
    <property type="nucleotide sequence ID" value="XM_011400448.1"/>
</dbReference>
<feature type="region of interest" description="Disordered" evidence="1">
    <location>
        <begin position="1"/>
        <end position="30"/>
    </location>
</feature>